<gene>
    <name evidence="2" type="ORF">A3B56_02530</name>
</gene>
<keyword evidence="1" id="KW-0812">Transmembrane</keyword>
<evidence type="ECO:0000313" key="2">
    <source>
        <dbReference type="EMBL" id="OGK55674.1"/>
    </source>
</evidence>
<keyword evidence="1" id="KW-0472">Membrane</keyword>
<dbReference type="EMBL" id="MGAU01000003">
    <property type="protein sequence ID" value="OGK55674.1"/>
    <property type="molecule type" value="Genomic_DNA"/>
</dbReference>
<comment type="caution">
    <text evidence="2">The sequence shown here is derived from an EMBL/GenBank/DDBJ whole genome shotgun (WGS) entry which is preliminary data.</text>
</comment>
<keyword evidence="1" id="KW-1133">Transmembrane helix</keyword>
<reference evidence="2 3" key="1">
    <citation type="journal article" date="2016" name="Nat. Commun.">
        <title>Thousands of microbial genomes shed light on interconnected biogeochemical processes in an aquifer system.</title>
        <authorList>
            <person name="Anantharaman K."/>
            <person name="Brown C.T."/>
            <person name="Hug L.A."/>
            <person name="Sharon I."/>
            <person name="Castelle C.J."/>
            <person name="Probst A.J."/>
            <person name="Thomas B.C."/>
            <person name="Singh A."/>
            <person name="Wilkins M.J."/>
            <person name="Karaoz U."/>
            <person name="Brodie E.L."/>
            <person name="Williams K.H."/>
            <person name="Hubbard S.S."/>
            <person name="Banfield J.F."/>
        </authorList>
    </citation>
    <scope>NUCLEOTIDE SEQUENCE [LARGE SCALE GENOMIC DNA]</scope>
</reference>
<sequence>MDIPKISLPPDVSRPTRKFIVPRRLAVFLVTGAVIFSIVGGVYAFFTSFIQWDDDETIVERKDSISISSAPASASADVNPEPTVVNVMVKGRVTVTFLKDKGQPFDNGIVQLVSSTSGVVVGSRKTGSDGTSGVVVFDEIPAGTYRVIGARENELGVRQASTSISLDPGEIISTTIRLLIDTPVTVTVTVKKQDGTPMADESLKIVRPKGDEGDEVFPVQTNSAGTFTQSGVFPYDRWKLLKGDTEIATMAVAPTGENQSINVQANSN</sequence>
<name>A0A1F7JJ86_9BACT</name>
<organism evidence="2 3">
    <name type="scientific">Candidatus Roizmanbacteria bacterium RIFCSPLOWO2_01_FULL_45_11</name>
    <dbReference type="NCBI Taxonomy" id="1802070"/>
    <lineage>
        <taxon>Bacteria</taxon>
        <taxon>Candidatus Roizmaniibacteriota</taxon>
    </lineage>
</organism>
<protein>
    <submittedName>
        <fullName evidence="2">Uncharacterized protein</fullName>
    </submittedName>
</protein>
<proteinExistence type="predicted"/>
<dbReference type="Proteomes" id="UP000178486">
    <property type="component" value="Unassembled WGS sequence"/>
</dbReference>
<evidence type="ECO:0000256" key="1">
    <source>
        <dbReference type="SAM" id="Phobius"/>
    </source>
</evidence>
<feature type="transmembrane region" description="Helical" evidence="1">
    <location>
        <begin position="25"/>
        <end position="46"/>
    </location>
</feature>
<evidence type="ECO:0000313" key="3">
    <source>
        <dbReference type="Proteomes" id="UP000178486"/>
    </source>
</evidence>
<accession>A0A1F7JJ86</accession>
<dbReference type="AlphaFoldDB" id="A0A1F7JJ86"/>